<keyword evidence="3" id="KW-1185">Reference proteome</keyword>
<dbReference type="EMBL" id="PQIB02000013">
    <property type="protein sequence ID" value="RLM73977.1"/>
    <property type="molecule type" value="Genomic_DNA"/>
</dbReference>
<dbReference type="AlphaFoldDB" id="A0A3L6Q9W8"/>
<name>A0A3L6Q9W8_PANMI</name>
<reference evidence="3" key="1">
    <citation type="journal article" date="2019" name="Nat. Commun.">
        <title>The genome of broomcorn millet.</title>
        <authorList>
            <person name="Zou C."/>
            <person name="Miki D."/>
            <person name="Li D."/>
            <person name="Tang Q."/>
            <person name="Xiao L."/>
            <person name="Rajput S."/>
            <person name="Deng P."/>
            <person name="Jia W."/>
            <person name="Huang R."/>
            <person name="Zhang M."/>
            <person name="Sun Y."/>
            <person name="Hu J."/>
            <person name="Fu X."/>
            <person name="Schnable P.S."/>
            <person name="Li F."/>
            <person name="Zhang H."/>
            <person name="Feng B."/>
            <person name="Zhu X."/>
            <person name="Liu R."/>
            <person name="Schnable J.C."/>
            <person name="Zhu J.-K."/>
            <person name="Zhang H."/>
        </authorList>
    </citation>
    <scope>NUCLEOTIDE SEQUENCE [LARGE SCALE GENOMIC DNA]</scope>
</reference>
<gene>
    <name evidence="2" type="ORF">C2845_PM15G04960</name>
</gene>
<protein>
    <submittedName>
        <fullName evidence="2">Retrotransposon protein, putative, Ty3-gypsy subclass</fullName>
    </submittedName>
</protein>
<evidence type="ECO:0000313" key="3">
    <source>
        <dbReference type="Proteomes" id="UP000275267"/>
    </source>
</evidence>
<comment type="caution">
    <text evidence="2">The sequence shown here is derived from an EMBL/GenBank/DDBJ whole genome shotgun (WGS) entry which is preliminary data.</text>
</comment>
<proteinExistence type="predicted"/>
<sequence length="115" mass="12915">MPRKSAAGRGKKSENEGGEESSPLAKVAKTVVDGEWRSSSCREKDLLRLIAEWLLQEKGVVQWRPAGTDSYPWEMTGETILFAPFTNRGLALSSSNFFRGVLGFYKIKHYHLIPN</sequence>
<dbReference type="Proteomes" id="UP000275267">
    <property type="component" value="Unassembled WGS sequence"/>
</dbReference>
<feature type="region of interest" description="Disordered" evidence="1">
    <location>
        <begin position="1"/>
        <end position="25"/>
    </location>
</feature>
<evidence type="ECO:0000256" key="1">
    <source>
        <dbReference type="SAM" id="MobiDB-lite"/>
    </source>
</evidence>
<evidence type="ECO:0000313" key="2">
    <source>
        <dbReference type="EMBL" id="RLM73977.1"/>
    </source>
</evidence>
<accession>A0A3L6Q9W8</accession>
<organism evidence="2 3">
    <name type="scientific">Panicum miliaceum</name>
    <name type="common">Proso millet</name>
    <name type="synonym">Broomcorn millet</name>
    <dbReference type="NCBI Taxonomy" id="4540"/>
    <lineage>
        <taxon>Eukaryota</taxon>
        <taxon>Viridiplantae</taxon>
        <taxon>Streptophyta</taxon>
        <taxon>Embryophyta</taxon>
        <taxon>Tracheophyta</taxon>
        <taxon>Spermatophyta</taxon>
        <taxon>Magnoliopsida</taxon>
        <taxon>Liliopsida</taxon>
        <taxon>Poales</taxon>
        <taxon>Poaceae</taxon>
        <taxon>PACMAD clade</taxon>
        <taxon>Panicoideae</taxon>
        <taxon>Panicodae</taxon>
        <taxon>Paniceae</taxon>
        <taxon>Panicinae</taxon>
        <taxon>Panicum</taxon>
        <taxon>Panicum sect. Panicum</taxon>
    </lineage>
</organism>